<dbReference type="GO" id="GO:0016020">
    <property type="term" value="C:membrane"/>
    <property type="evidence" value="ECO:0007669"/>
    <property type="project" value="UniProtKB-SubCell"/>
</dbReference>
<dbReference type="PROSITE" id="PS00330">
    <property type="entry name" value="HEMOLYSIN_CALCIUM"/>
    <property type="match status" value="1"/>
</dbReference>
<feature type="compositionally biased region" description="Low complexity" evidence="6">
    <location>
        <begin position="527"/>
        <end position="541"/>
    </location>
</feature>
<keyword evidence="3" id="KW-0677">Repeat</keyword>
<comment type="subcellular location">
    <subcellularLocation>
        <location evidence="1">Membrane</location>
    </subcellularLocation>
</comment>
<dbReference type="GO" id="GO:0090729">
    <property type="term" value="F:toxin activity"/>
    <property type="evidence" value="ECO:0007669"/>
    <property type="project" value="UniProtKB-KW"/>
</dbReference>
<evidence type="ECO:0000256" key="3">
    <source>
        <dbReference type="ARBA" id="ARBA00022737"/>
    </source>
</evidence>
<accession>A0A5C4MIZ8</accession>
<dbReference type="RefSeq" id="WP_139079154.1">
    <property type="nucleotide sequence ID" value="NZ_VDFU01000091.1"/>
</dbReference>
<sequence>MWDSNEAHHLNLDAQGWVRGFTQSGGAAPFQNIATVWAAEGAQMRAGNYVIDWKGEGTLDVGGATIVSRSGNRIVVDPGPQANWLTISSTDPNKTGNYIRDIRIYHESDKALLDAGEIFNPAFLDKIEDFRSLRFMDWMDTNNSAVRSWGDTTQPGEASQSSYDKGTGASVDMMVALANKVDADPWFTIPHGADANYIRQFATYVRDHLDPNLKAHFEYSNEVWNWAFDQAQWAQAQAVSTWGAGVQGGWMQWYGVKAAEMARIVASVYGNETGTRALNVFATQSGWQGLEQYALNAPDHVARGGTAPKDAPFHVYAIAPYFGGGVAHMAAQVRTWASQGEAGMKAALAWLGQDINALASTVAYHSGIAQRMGWQLEGYEGGQHLVEYSNDATMTRFLTALADRPEMAQLYNQYFTMWKDNGGGMLAHYSDFGAGDRYGSWGIWDSAYSGDTPRASAVEAFRDSVEAWWNDNRPDSVFNGGGGTATPPTNPTQPTQPTQPTTPGNPTAGADVLRGTAGADSLNGLAGDDQIQGDGGNDTLLGDGGQDRLDGGTDDDRLDGGTGNDQLTGSTG</sequence>
<protein>
    <submittedName>
        <fullName evidence="7">Calcium-binding protein</fullName>
    </submittedName>
</protein>
<organism evidence="7 8">
    <name type="scientific">Rubellimicrobium rubrum</name>
    <dbReference type="NCBI Taxonomy" id="2585369"/>
    <lineage>
        <taxon>Bacteria</taxon>
        <taxon>Pseudomonadati</taxon>
        <taxon>Pseudomonadota</taxon>
        <taxon>Alphaproteobacteria</taxon>
        <taxon>Rhodobacterales</taxon>
        <taxon>Roseobacteraceae</taxon>
        <taxon>Rubellimicrobium</taxon>
    </lineage>
</organism>
<dbReference type="GO" id="GO:0005509">
    <property type="term" value="F:calcium ion binding"/>
    <property type="evidence" value="ECO:0007669"/>
    <property type="project" value="InterPro"/>
</dbReference>
<reference evidence="7 8" key="1">
    <citation type="submission" date="2019-06" db="EMBL/GenBank/DDBJ databases">
        <title>YIM 131921 draft genome.</title>
        <authorList>
            <person name="Jiang L."/>
        </authorList>
    </citation>
    <scope>NUCLEOTIDE SEQUENCE [LARGE SCALE GENOMIC DNA]</scope>
    <source>
        <strain evidence="7 8">YIM 131921</strain>
    </source>
</reference>
<dbReference type="PRINTS" id="PR01488">
    <property type="entry name" value="RTXTOXINA"/>
</dbReference>
<dbReference type="EMBL" id="VDFU01000091">
    <property type="protein sequence ID" value="TNC42531.1"/>
    <property type="molecule type" value="Genomic_DNA"/>
</dbReference>
<evidence type="ECO:0000313" key="7">
    <source>
        <dbReference type="EMBL" id="TNC42531.1"/>
    </source>
</evidence>
<feature type="region of interest" description="Disordered" evidence="6">
    <location>
        <begin position="472"/>
        <end position="572"/>
    </location>
</feature>
<evidence type="ECO:0000256" key="5">
    <source>
        <dbReference type="ARBA" id="ARBA00023136"/>
    </source>
</evidence>
<evidence type="ECO:0000313" key="8">
    <source>
        <dbReference type="Proteomes" id="UP000305887"/>
    </source>
</evidence>
<evidence type="ECO:0000256" key="2">
    <source>
        <dbReference type="ARBA" id="ARBA00022656"/>
    </source>
</evidence>
<evidence type="ECO:0000256" key="1">
    <source>
        <dbReference type="ARBA" id="ARBA00004370"/>
    </source>
</evidence>
<evidence type="ECO:0000256" key="6">
    <source>
        <dbReference type="SAM" id="MobiDB-lite"/>
    </source>
</evidence>
<comment type="caution">
    <text evidence="7">The sequence shown here is derived from an EMBL/GenBank/DDBJ whole genome shotgun (WGS) entry which is preliminary data.</text>
</comment>
<gene>
    <name evidence="7" type="ORF">FHG66_21330</name>
</gene>
<dbReference type="InterPro" id="IPR003995">
    <property type="entry name" value="RTX_toxin_determinant-A"/>
</dbReference>
<dbReference type="SUPFAM" id="SSF51120">
    <property type="entry name" value="beta-Roll"/>
    <property type="match status" value="1"/>
</dbReference>
<dbReference type="InterPro" id="IPR001343">
    <property type="entry name" value="Hemolysn_Ca-bd"/>
</dbReference>
<feature type="non-terminal residue" evidence="7">
    <location>
        <position position="572"/>
    </location>
</feature>
<dbReference type="Pfam" id="PF00353">
    <property type="entry name" value="HemolysinCabind"/>
    <property type="match status" value="2"/>
</dbReference>
<dbReference type="GO" id="GO:0005576">
    <property type="term" value="C:extracellular region"/>
    <property type="evidence" value="ECO:0007669"/>
    <property type="project" value="InterPro"/>
</dbReference>
<dbReference type="Proteomes" id="UP000305887">
    <property type="component" value="Unassembled WGS sequence"/>
</dbReference>
<evidence type="ECO:0000256" key="4">
    <source>
        <dbReference type="ARBA" id="ARBA00023026"/>
    </source>
</evidence>
<dbReference type="InterPro" id="IPR011049">
    <property type="entry name" value="Serralysin-like_metalloprot_C"/>
</dbReference>
<keyword evidence="4" id="KW-0843">Virulence</keyword>
<dbReference type="Gene3D" id="2.150.10.10">
    <property type="entry name" value="Serralysin-like metalloprotease, C-terminal"/>
    <property type="match status" value="1"/>
</dbReference>
<proteinExistence type="predicted"/>
<feature type="compositionally biased region" description="Low complexity" evidence="6">
    <location>
        <begin position="492"/>
        <end position="510"/>
    </location>
</feature>
<name>A0A5C4MIZ8_9RHOB</name>
<dbReference type="InterPro" id="IPR018511">
    <property type="entry name" value="Hemolysin-typ_Ca-bd_CS"/>
</dbReference>
<keyword evidence="5" id="KW-0472">Membrane</keyword>
<dbReference type="AlphaFoldDB" id="A0A5C4MIZ8"/>
<keyword evidence="8" id="KW-1185">Reference proteome</keyword>
<feature type="compositionally biased region" description="Basic and acidic residues" evidence="6">
    <location>
        <begin position="545"/>
        <end position="559"/>
    </location>
</feature>
<dbReference type="OrthoDB" id="7783360at2"/>
<keyword evidence="2" id="KW-0800">Toxin</keyword>